<reference evidence="1" key="2">
    <citation type="submission" date="2020-06" db="EMBL/GenBank/DDBJ databases">
        <title>Helianthus annuus Genome sequencing and assembly Release 2.</title>
        <authorList>
            <person name="Gouzy J."/>
            <person name="Langlade N."/>
            <person name="Munos S."/>
        </authorList>
    </citation>
    <scope>NUCLEOTIDE SEQUENCE</scope>
    <source>
        <tissue evidence="1">Leaves</tissue>
    </source>
</reference>
<name>A0A9K3HFQ9_HELAN</name>
<proteinExistence type="predicted"/>
<dbReference type="AlphaFoldDB" id="A0A9K3HFQ9"/>
<evidence type="ECO:0000313" key="2">
    <source>
        <dbReference type="Proteomes" id="UP000215914"/>
    </source>
</evidence>
<dbReference type="Proteomes" id="UP000215914">
    <property type="component" value="Unassembled WGS sequence"/>
</dbReference>
<organism evidence="1 2">
    <name type="scientific">Helianthus annuus</name>
    <name type="common">Common sunflower</name>
    <dbReference type="NCBI Taxonomy" id="4232"/>
    <lineage>
        <taxon>Eukaryota</taxon>
        <taxon>Viridiplantae</taxon>
        <taxon>Streptophyta</taxon>
        <taxon>Embryophyta</taxon>
        <taxon>Tracheophyta</taxon>
        <taxon>Spermatophyta</taxon>
        <taxon>Magnoliopsida</taxon>
        <taxon>eudicotyledons</taxon>
        <taxon>Gunneridae</taxon>
        <taxon>Pentapetalae</taxon>
        <taxon>asterids</taxon>
        <taxon>campanulids</taxon>
        <taxon>Asterales</taxon>
        <taxon>Asteraceae</taxon>
        <taxon>Asteroideae</taxon>
        <taxon>Heliantheae alliance</taxon>
        <taxon>Heliantheae</taxon>
        <taxon>Helianthus</taxon>
    </lineage>
</organism>
<gene>
    <name evidence="1" type="ORF">HanXRQr2_Chr12g0535991</name>
</gene>
<reference evidence="1" key="1">
    <citation type="journal article" date="2017" name="Nature">
        <title>The sunflower genome provides insights into oil metabolism, flowering and Asterid evolution.</title>
        <authorList>
            <person name="Badouin H."/>
            <person name="Gouzy J."/>
            <person name="Grassa C.J."/>
            <person name="Murat F."/>
            <person name="Staton S.E."/>
            <person name="Cottret L."/>
            <person name="Lelandais-Briere C."/>
            <person name="Owens G.L."/>
            <person name="Carrere S."/>
            <person name="Mayjonade B."/>
            <person name="Legrand L."/>
            <person name="Gill N."/>
            <person name="Kane N.C."/>
            <person name="Bowers J.E."/>
            <person name="Hubner S."/>
            <person name="Bellec A."/>
            <person name="Berard A."/>
            <person name="Berges H."/>
            <person name="Blanchet N."/>
            <person name="Boniface M.C."/>
            <person name="Brunel D."/>
            <person name="Catrice O."/>
            <person name="Chaidir N."/>
            <person name="Claudel C."/>
            <person name="Donnadieu C."/>
            <person name="Faraut T."/>
            <person name="Fievet G."/>
            <person name="Helmstetter N."/>
            <person name="King M."/>
            <person name="Knapp S.J."/>
            <person name="Lai Z."/>
            <person name="Le Paslier M.C."/>
            <person name="Lippi Y."/>
            <person name="Lorenzon L."/>
            <person name="Mandel J.R."/>
            <person name="Marage G."/>
            <person name="Marchand G."/>
            <person name="Marquand E."/>
            <person name="Bret-Mestries E."/>
            <person name="Morien E."/>
            <person name="Nambeesan S."/>
            <person name="Nguyen T."/>
            <person name="Pegot-Espagnet P."/>
            <person name="Pouilly N."/>
            <person name="Raftis F."/>
            <person name="Sallet E."/>
            <person name="Schiex T."/>
            <person name="Thomas J."/>
            <person name="Vandecasteele C."/>
            <person name="Vares D."/>
            <person name="Vear F."/>
            <person name="Vautrin S."/>
            <person name="Crespi M."/>
            <person name="Mangin B."/>
            <person name="Burke J.M."/>
            <person name="Salse J."/>
            <person name="Munos S."/>
            <person name="Vincourt P."/>
            <person name="Rieseberg L.H."/>
            <person name="Langlade N.B."/>
        </authorList>
    </citation>
    <scope>NUCLEOTIDE SEQUENCE</scope>
    <source>
        <tissue evidence="1">Leaves</tissue>
    </source>
</reference>
<keyword evidence="2" id="KW-1185">Reference proteome</keyword>
<dbReference type="EMBL" id="MNCJ02000327">
    <property type="protein sequence ID" value="KAF5777467.1"/>
    <property type="molecule type" value="Genomic_DNA"/>
</dbReference>
<evidence type="ECO:0000313" key="1">
    <source>
        <dbReference type="EMBL" id="KAF5777467.1"/>
    </source>
</evidence>
<sequence length="85" mass="10388">MINSIHFLLFFLPKSNLIMHLIFFDDIRSSMPSRFLHHYELFIMKEWFLLCFRVLMLGRAILDLFIKVQSFDYRHTSCNYVSYDT</sequence>
<accession>A0A9K3HFQ9</accession>
<dbReference type="Gramene" id="mRNA:HanXRQr2_Chr12g0535991">
    <property type="protein sequence ID" value="CDS:HanXRQr2_Chr12g0535991.1"/>
    <property type="gene ID" value="HanXRQr2_Chr12g0535991"/>
</dbReference>
<protein>
    <submittedName>
        <fullName evidence="1">Uncharacterized protein</fullName>
    </submittedName>
</protein>
<comment type="caution">
    <text evidence="1">The sequence shown here is derived from an EMBL/GenBank/DDBJ whole genome shotgun (WGS) entry which is preliminary data.</text>
</comment>